<dbReference type="EMBL" id="JAIWYP010000010">
    <property type="protein sequence ID" value="KAH3749232.1"/>
    <property type="molecule type" value="Genomic_DNA"/>
</dbReference>
<organism evidence="2 3">
    <name type="scientific">Dreissena polymorpha</name>
    <name type="common">Zebra mussel</name>
    <name type="synonym">Mytilus polymorpha</name>
    <dbReference type="NCBI Taxonomy" id="45954"/>
    <lineage>
        <taxon>Eukaryota</taxon>
        <taxon>Metazoa</taxon>
        <taxon>Spiralia</taxon>
        <taxon>Lophotrochozoa</taxon>
        <taxon>Mollusca</taxon>
        <taxon>Bivalvia</taxon>
        <taxon>Autobranchia</taxon>
        <taxon>Heteroconchia</taxon>
        <taxon>Euheterodonta</taxon>
        <taxon>Imparidentia</taxon>
        <taxon>Neoheterodontei</taxon>
        <taxon>Myida</taxon>
        <taxon>Dreissenoidea</taxon>
        <taxon>Dreissenidae</taxon>
        <taxon>Dreissena</taxon>
    </lineage>
</organism>
<protein>
    <recommendedName>
        <fullName evidence="1">Tubulin polyglutamylase complex subunit 1-like C-terminal domain-containing protein</fullName>
    </recommendedName>
</protein>
<proteinExistence type="predicted"/>
<dbReference type="PANTHER" id="PTHR31932">
    <property type="entry name" value="TUBULIN POLYGLUTAMYLASE COMPLEX SUBUNIT 1"/>
    <property type="match status" value="1"/>
</dbReference>
<evidence type="ECO:0000259" key="1">
    <source>
        <dbReference type="Pfam" id="PF24480"/>
    </source>
</evidence>
<evidence type="ECO:0000313" key="2">
    <source>
        <dbReference type="EMBL" id="KAH3749232.1"/>
    </source>
</evidence>
<accession>A0A9D4I787</accession>
<feature type="domain" description="Tubulin polyglutamylase complex subunit 1-like C-terminal" evidence="1">
    <location>
        <begin position="2"/>
        <end position="78"/>
    </location>
</feature>
<dbReference type="Pfam" id="PF24480">
    <property type="entry name" value="TPGS1_C"/>
    <property type="match status" value="1"/>
</dbReference>
<dbReference type="InterPro" id="IPR057632">
    <property type="entry name" value="TPGS1_C"/>
</dbReference>
<name>A0A9D4I787_DREPO</name>
<keyword evidence="3" id="KW-1185">Reference proteome</keyword>
<evidence type="ECO:0000313" key="3">
    <source>
        <dbReference type="Proteomes" id="UP000828390"/>
    </source>
</evidence>
<gene>
    <name evidence="2" type="ORF">DPMN_183725</name>
</gene>
<dbReference type="GO" id="GO:0008017">
    <property type="term" value="F:microtubule binding"/>
    <property type="evidence" value="ECO:0007669"/>
    <property type="project" value="TreeGrafter"/>
</dbReference>
<dbReference type="Proteomes" id="UP000828390">
    <property type="component" value="Unassembled WGS sequence"/>
</dbReference>
<dbReference type="PANTHER" id="PTHR31932:SF2">
    <property type="entry name" value="TUBULIN POLYGLUTAMYLASE COMPLEX SUBUNIT 1"/>
    <property type="match status" value="1"/>
</dbReference>
<reference evidence="2" key="1">
    <citation type="journal article" date="2019" name="bioRxiv">
        <title>The Genome of the Zebra Mussel, Dreissena polymorpha: A Resource for Invasive Species Research.</title>
        <authorList>
            <person name="McCartney M.A."/>
            <person name="Auch B."/>
            <person name="Kono T."/>
            <person name="Mallez S."/>
            <person name="Zhang Y."/>
            <person name="Obille A."/>
            <person name="Becker A."/>
            <person name="Abrahante J.E."/>
            <person name="Garbe J."/>
            <person name="Badalamenti J.P."/>
            <person name="Herman A."/>
            <person name="Mangelson H."/>
            <person name="Liachko I."/>
            <person name="Sullivan S."/>
            <person name="Sone E.D."/>
            <person name="Koren S."/>
            <person name="Silverstein K.A.T."/>
            <person name="Beckman K.B."/>
            <person name="Gohl D.M."/>
        </authorList>
    </citation>
    <scope>NUCLEOTIDE SEQUENCE</scope>
    <source>
        <strain evidence="2">Duluth1</strain>
        <tissue evidence="2">Whole animal</tissue>
    </source>
</reference>
<reference evidence="2" key="2">
    <citation type="submission" date="2020-11" db="EMBL/GenBank/DDBJ databases">
        <authorList>
            <person name="McCartney M.A."/>
            <person name="Auch B."/>
            <person name="Kono T."/>
            <person name="Mallez S."/>
            <person name="Becker A."/>
            <person name="Gohl D.M."/>
            <person name="Silverstein K.A.T."/>
            <person name="Koren S."/>
            <person name="Bechman K.B."/>
            <person name="Herman A."/>
            <person name="Abrahante J.E."/>
            <person name="Garbe J."/>
        </authorList>
    </citation>
    <scope>NUCLEOTIDE SEQUENCE</scope>
    <source>
        <strain evidence="2">Duluth1</strain>
        <tissue evidence="2">Whole animal</tissue>
    </source>
</reference>
<dbReference type="InterPro" id="IPR039235">
    <property type="entry name" value="TPGS1"/>
</dbReference>
<sequence>MFESNVRMAYDALAGHKVSKGVHGVDGNVFVELLQALCRDLPEPVTQKLLQKMECRPYEAIHYDVFRSGVFTRCVLLGMCSDLRCSQAVCF</sequence>
<comment type="caution">
    <text evidence="2">The sequence shown here is derived from an EMBL/GenBank/DDBJ whole genome shotgun (WGS) entry which is preliminary data.</text>
</comment>
<dbReference type="AlphaFoldDB" id="A0A9D4I787"/>